<gene>
    <name evidence="9" type="primary">dedA</name>
    <name evidence="9" type="ORF">Pma05_67380</name>
</gene>
<dbReference type="Pfam" id="PF09335">
    <property type="entry name" value="VTT_dom"/>
    <property type="match status" value="1"/>
</dbReference>
<evidence type="ECO:0000256" key="1">
    <source>
        <dbReference type="ARBA" id="ARBA00004651"/>
    </source>
</evidence>
<keyword evidence="10" id="KW-1185">Reference proteome</keyword>
<dbReference type="InterPro" id="IPR032816">
    <property type="entry name" value="VTT_dom"/>
</dbReference>
<keyword evidence="3 7" id="KW-1003">Cell membrane</keyword>
<evidence type="ECO:0000259" key="8">
    <source>
        <dbReference type="Pfam" id="PF09335"/>
    </source>
</evidence>
<reference evidence="9 10" key="1">
    <citation type="submission" date="2021-01" db="EMBL/GenBank/DDBJ databases">
        <title>Whole genome shotgun sequence of Plantactinospora mayteni NBRC 109088.</title>
        <authorList>
            <person name="Komaki H."/>
            <person name="Tamura T."/>
        </authorList>
    </citation>
    <scope>NUCLEOTIDE SEQUENCE [LARGE SCALE GENOMIC DNA]</scope>
    <source>
        <strain evidence="9 10">NBRC 109088</strain>
    </source>
</reference>
<keyword evidence="4 7" id="KW-0812">Transmembrane</keyword>
<dbReference type="PANTHER" id="PTHR30353:SF0">
    <property type="entry name" value="TRANSMEMBRANE PROTEIN"/>
    <property type="match status" value="1"/>
</dbReference>
<name>A0ABQ4EZT9_9ACTN</name>
<feature type="domain" description="VTT" evidence="8">
    <location>
        <begin position="36"/>
        <end position="161"/>
    </location>
</feature>
<dbReference type="PANTHER" id="PTHR30353">
    <property type="entry name" value="INNER MEMBRANE PROTEIN DEDA-RELATED"/>
    <property type="match status" value="1"/>
</dbReference>
<dbReference type="EMBL" id="BONX01000050">
    <property type="protein sequence ID" value="GIH00166.1"/>
    <property type="molecule type" value="Genomic_DNA"/>
</dbReference>
<organism evidence="9 10">
    <name type="scientific">Plantactinospora mayteni</name>
    <dbReference type="NCBI Taxonomy" id="566021"/>
    <lineage>
        <taxon>Bacteria</taxon>
        <taxon>Bacillati</taxon>
        <taxon>Actinomycetota</taxon>
        <taxon>Actinomycetes</taxon>
        <taxon>Micromonosporales</taxon>
        <taxon>Micromonosporaceae</taxon>
        <taxon>Plantactinospora</taxon>
    </lineage>
</organism>
<feature type="transmembrane region" description="Helical" evidence="7">
    <location>
        <begin position="177"/>
        <end position="195"/>
    </location>
</feature>
<dbReference type="Proteomes" id="UP000621500">
    <property type="component" value="Unassembled WGS sequence"/>
</dbReference>
<keyword evidence="6 7" id="KW-0472">Membrane</keyword>
<dbReference type="InterPro" id="IPR032818">
    <property type="entry name" value="DedA-like"/>
</dbReference>
<comment type="similarity">
    <text evidence="2 7">Belongs to the DedA family.</text>
</comment>
<evidence type="ECO:0000256" key="2">
    <source>
        <dbReference type="ARBA" id="ARBA00010792"/>
    </source>
</evidence>
<protein>
    <submittedName>
        <fullName evidence="9">Membrane protein</fullName>
    </submittedName>
</protein>
<accession>A0ABQ4EZT9</accession>
<proteinExistence type="inferred from homology"/>
<evidence type="ECO:0000256" key="4">
    <source>
        <dbReference type="ARBA" id="ARBA00022692"/>
    </source>
</evidence>
<feature type="transmembrane region" description="Helical" evidence="7">
    <location>
        <begin position="42"/>
        <end position="69"/>
    </location>
</feature>
<evidence type="ECO:0000313" key="10">
    <source>
        <dbReference type="Proteomes" id="UP000621500"/>
    </source>
</evidence>
<dbReference type="RefSeq" id="WP_203861490.1">
    <property type="nucleotide sequence ID" value="NZ_BAAAZQ010000020.1"/>
</dbReference>
<evidence type="ECO:0000313" key="9">
    <source>
        <dbReference type="EMBL" id="GIH00166.1"/>
    </source>
</evidence>
<evidence type="ECO:0000256" key="7">
    <source>
        <dbReference type="RuleBase" id="RU367016"/>
    </source>
</evidence>
<evidence type="ECO:0000256" key="3">
    <source>
        <dbReference type="ARBA" id="ARBA00022475"/>
    </source>
</evidence>
<feature type="transmembrane region" description="Helical" evidence="7">
    <location>
        <begin position="142"/>
        <end position="165"/>
    </location>
</feature>
<comment type="caution">
    <text evidence="9">The sequence shown here is derived from an EMBL/GenBank/DDBJ whole genome shotgun (WGS) entry which is preliminary data.</text>
</comment>
<keyword evidence="5 7" id="KW-1133">Transmembrane helix</keyword>
<evidence type="ECO:0000256" key="5">
    <source>
        <dbReference type="ARBA" id="ARBA00022989"/>
    </source>
</evidence>
<comment type="caution">
    <text evidence="7">Lacks conserved residue(s) required for the propagation of feature annotation.</text>
</comment>
<evidence type="ECO:0000256" key="6">
    <source>
        <dbReference type="ARBA" id="ARBA00023136"/>
    </source>
</evidence>
<sequence length="207" mass="22188">MDGVIETLTALSGWAALLVVGGLAFGESAAFVGLVLPGETALLLGGALAAAGRVSLPAMVVVSSVAAIAGDSVGYEVGRWSGPPLRRSRPGRWVGEQRWSRAERFVARHGPLAVMLGRWVGVLRTLVPALAGMNRMPYRRFLLFNALGGTAWATTVVMVGYLAGASWRRIENHLGEAGAGLVVLVLLCLAAWWLIRRRRRARRRARP</sequence>
<comment type="subcellular location">
    <subcellularLocation>
        <location evidence="1 7">Cell membrane</location>
        <topology evidence="1 7">Multi-pass membrane protein</topology>
    </subcellularLocation>
</comment>